<evidence type="ECO:0000313" key="3">
    <source>
        <dbReference type="EMBL" id="ORZ30335.1"/>
    </source>
</evidence>
<dbReference type="GO" id="GO:0005737">
    <property type="term" value="C:cytoplasm"/>
    <property type="evidence" value="ECO:0007669"/>
    <property type="project" value="TreeGrafter"/>
</dbReference>
<dbReference type="GO" id="GO:0032982">
    <property type="term" value="C:myosin filament"/>
    <property type="evidence" value="ECO:0007669"/>
    <property type="project" value="TreeGrafter"/>
</dbReference>
<feature type="region of interest" description="Disordered" evidence="2">
    <location>
        <begin position="609"/>
        <end position="629"/>
    </location>
</feature>
<feature type="compositionally biased region" description="Basic and acidic residues" evidence="2">
    <location>
        <begin position="888"/>
        <end position="909"/>
    </location>
</feature>
<protein>
    <submittedName>
        <fullName evidence="3">Uncharacterized protein</fullName>
    </submittedName>
</protein>
<organism evidence="3 4">
    <name type="scientific">Catenaria anguillulae PL171</name>
    <dbReference type="NCBI Taxonomy" id="765915"/>
    <lineage>
        <taxon>Eukaryota</taxon>
        <taxon>Fungi</taxon>
        <taxon>Fungi incertae sedis</taxon>
        <taxon>Blastocladiomycota</taxon>
        <taxon>Blastocladiomycetes</taxon>
        <taxon>Blastocladiales</taxon>
        <taxon>Catenariaceae</taxon>
        <taxon>Catenaria</taxon>
    </lineage>
</organism>
<dbReference type="Gene3D" id="1.20.5.340">
    <property type="match status" value="1"/>
</dbReference>
<feature type="compositionally biased region" description="Basic and acidic residues" evidence="2">
    <location>
        <begin position="77"/>
        <end position="86"/>
    </location>
</feature>
<evidence type="ECO:0000256" key="2">
    <source>
        <dbReference type="SAM" id="MobiDB-lite"/>
    </source>
</evidence>
<keyword evidence="1" id="KW-0175">Coiled coil</keyword>
<dbReference type="AlphaFoldDB" id="A0A1Y2H744"/>
<dbReference type="GO" id="GO:0000146">
    <property type="term" value="F:microfilament motor activity"/>
    <property type="evidence" value="ECO:0007669"/>
    <property type="project" value="TreeGrafter"/>
</dbReference>
<dbReference type="GO" id="GO:0016460">
    <property type="term" value="C:myosin II complex"/>
    <property type="evidence" value="ECO:0007669"/>
    <property type="project" value="TreeGrafter"/>
</dbReference>
<accession>A0A1Y2H744</accession>
<reference evidence="3 4" key="1">
    <citation type="submission" date="2016-07" db="EMBL/GenBank/DDBJ databases">
        <title>Pervasive Adenine N6-methylation of Active Genes in Fungi.</title>
        <authorList>
            <consortium name="DOE Joint Genome Institute"/>
            <person name="Mondo S.J."/>
            <person name="Dannebaum R.O."/>
            <person name="Kuo R.C."/>
            <person name="Labutti K."/>
            <person name="Haridas S."/>
            <person name="Kuo A."/>
            <person name="Salamov A."/>
            <person name="Ahrendt S.R."/>
            <person name="Lipzen A."/>
            <person name="Sullivan W."/>
            <person name="Andreopoulos W.B."/>
            <person name="Clum A."/>
            <person name="Lindquist E."/>
            <person name="Daum C."/>
            <person name="Ramamoorthy G.K."/>
            <person name="Gryganskyi A."/>
            <person name="Culley D."/>
            <person name="Magnuson J.K."/>
            <person name="James T.Y."/>
            <person name="O'Malley M.A."/>
            <person name="Stajich J.E."/>
            <person name="Spatafora J.W."/>
            <person name="Visel A."/>
            <person name="Grigoriev I.V."/>
        </authorList>
    </citation>
    <scope>NUCLEOTIDE SEQUENCE [LARGE SCALE GENOMIC DNA]</scope>
    <source>
        <strain evidence="3 4">PL171</strain>
    </source>
</reference>
<feature type="compositionally biased region" description="Low complexity" evidence="2">
    <location>
        <begin position="871"/>
        <end position="886"/>
    </location>
</feature>
<dbReference type="Proteomes" id="UP000193411">
    <property type="component" value="Unassembled WGS sequence"/>
</dbReference>
<evidence type="ECO:0000313" key="4">
    <source>
        <dbReference type="Proteomes" id="UP000193411"/>
    </source>
</evidence>
<feature type="region of interest" description="Disordered" evidence="2">
    <location>
        <begin position="861"/>
        <end position="909"/>
    </location>
</feature>
<dbReference type="STRING" id="765915.A0A1Y2H744"/>
<feature type="compositionally biased region" description="Basic and acidic residues" evidence="2">
    <location>
        <begin position="615"/>
        <end position="629"/>
    </location>
</feature>
<feature type="coiled-coil region" evidence="1">
    <location>
        <begin position="360"/>
        <end position="393"/>
    </location>
</feature>
<feature type="region of interest" description="Disordered" evidence="2">
    <location>
        <begin position="76"/>
        <end position="98"/>
    </location>
</feature>
<proteinExistence type="predicted"/>
<sequence>MLNQDVSLPIIGVPLANVQHPQPPQVGKLVTSSSKNATQHDHHSFTGVCEHCRLMLQDVYSHCFSIDATIQSLMDGTADHNRDSHTPPRRPLVAGSQSNTQNTNVITSIYVDPIVHRKAEAQAVQSRWRDSLLRKFGIALKDKEIQKLRTTLAIEREHTEKVETRVATLQGALKETLVYATKADEWQVKEAGRLSVDVDSLKEQVAALMVMFIHAEEERAKLQEEVTKRDTAIKHKDSLLSAKDSDLRTLQDKLQECYREYLEMHATIERLEHEAIEGSGAARTRAEVLSQHLDRMSRDFDTTSRSLIAAQERGRQLEFELGALITQFNETGDARHALQKAYDEVSDRFAELDARHMQLCSVHEEDVATIKLLKEQLENEKRENAEAKAARDAELHVVQHKLEEMTGAKAQVEGIVARLKGESEKLRASVIELRSAKSDLETQVAKLQQSYDTDVAQLRTKCEEASSGTDKLVSDLAKVTDQRERLQVQVNDLRSVMEREKFRATTLDTELKALKASSAASQQELEAQVAQLTVAKNNLTSDKKELMETLSKARRDLIEKKVAFEDLEAKTEEWTAAKTEEVAGLQANIASLQDQLAKMTSQYTQLAGNHRSLKQKHEDTEKEFGKAQGVIHDRDERLAKAHAKIRDLEDMQTRLEMNLKGEHETVDHLTATIKNLEKQIIDINTEFNLARDDWKRRESNHDERRRMLETNLNNLREQYRVLSLTHDQALAAHQRTKQDLNRTRDAVLEESAARSLLEMAVDDLRGRYDGEKRARADYERLGYRLEKKVSGWVGSKLDAWIDRERAWTELEEWMKNEVGRLDDMIGILGLEDGLPDEDIGRGGGGGGGGYLGASISRSPSGYVRSGGFGGLSRSRTSSAKSTRSTRNLSRDGVSDDREKQGLNETSCDR</sequence>
<dbReference type="PANTHER" id="PTHR45615">
    <property type="entry name" value="MYOSIN HEAVY CHAIN, NON-MUSCLE"/>
    <property type="match status" value="1"/>
</dbReference>
<keyword evidence="4" id="KW-1185">Reference proteome</keyword>
<comment type="caution">
    <text evidence="3">The sequence shown here is derived from an EMBL/GenBank/DDBJ whole genome shotgun (WGS) entry which is preliminary data.</text>
</comment>
<name>A0A1Y2H744_9FUNG</name>
<dbReference type="Gene3D" id="1.10.287.1490">
    <property type="match status" value="1"/>
</dbReference>
<gene>
    <name evidence="3" type="ORF">BCR44DRAFT_1488700</name>
</gene>
<dbReference type="EMBL" id="MCFL01000089">
    <property type="protein sequence ID" value="ORZ30335.1"/>
    <property type="molecule type" value="Genomic_DNA"/>
</dbReference>
<dbReference type="PANTHER" id="PTHR45615:SF40">
    <property type="entry name" value="MYOSIN HEAVY CHAIN, NON-MUSCLE"/>
    <property type="match status" value="1"/>
</dbReference>
<evidence type="ECO:0000256" key="1">
    <source>
        <dbReference type="SAM" id="Coils"/>
    </source>
</evidence>
<dbReference type="OrthoDB" id="5594607at2759"/>
<dbReference type="GO" id="GO:0051015">
    <property type="term" value="F:actin filament binding"/>
    <property type="evidence" value="ECO:0007669"/>
    <property type="project" value="TreeGrafter"/>
</dbReference>